<evidence type="ECO:0000313" key="4">
    <source>
        <dbReference type="EMBL" id="GCE31003.1"/>
    </source>
</evidence>
<evidence type="ECO:0000256" key="1">
    <source>
        <dbReference type="ARBA" id="ARBA00022603"/>
    </source>
</evidence>
<reference evidence="5" key="1">
    <citation type="submission" date="2018-12" db="EMBL/GenBank/DDBJ databases">
        <title>Tengunoibacter tsumagoiensis gen. nov., sp. nov., Dictyobacter kobayashii sp. nov., D. alpinus sp. nov., and D. joshuensis sp. nov. and description of Dictyobacteraceae fam. nov. within the order Ktedonobacterales isolated from Tengu-no-mugimeshi.</title>
        <authorList>
            <person name="Wang C.M."/>
            <person name="Zheng Y."/>
            <person name="Sakai Y."/>
            <person name="Toyoda A."/>
            <person name="Minakuchi Y."/>
            <person name="Abe K."/>
            <person name="Yokota A."/>
            <person name="Yabe S."/>
        </authorList>
    </citation>
    <scope>NUCLEOTIDE SEQUENCE [LARGE SCALE GENOMIC DNA]</scope>
    <source>
        <strain evidence="5">Uno16</strain>
    </source>
</reference>
<sequence>MLRKSRYFAPKHAESFKDQSIAEAYHYRPPYPAETFVSLEGLVKETPRRVLDAGCGIGYIARNLVDVVDHIDAVDFSQAMITEGQSHPNGNHPNIRWLHGPMETVELEPPYGLITAGESVHWMDWEIVFPRFQQLLVPEGYLVIMKHNTVPDEWDLLSTIIPRYTTNKDYQSFDMIEELEQVNLFKKVGEKTTVSMLYPQSIEDYIASYHSRSGFSCERMGLEQAAAFDQEAEDILRKLYPDGIVSLQIAANIIWGLPGKRGGHFSTALF</sequence>
<dbReference type="CDD" id="cd02440">
    <property type="entry name" value="AdoMet_MTases"/>
    <property type="match status" value="1"/>
</dbReference>
<keyword evidence="2" id="KW-0808">Transferase</keyword>
<dbReference type="GO" id="GO:0008168">
    <property type="term" value="F:methyltransferase activity"/>
    <property type="evidence" value="ECO:0007669"/>
    <property type="project" value="UniProtKB-KW"/>
</dbReference>
<dbReference type="RefSeq" id="WP_161982568.1">
    <property type="nucleotide sequence ID" value="NZ_BIFT01000002.1"/>
</dbReference>
<dbReference type="Gene3D" id="3.40.50.150">
    <property type="entry name" value="Vaccinia Virus protein VP39"/>
    <property type="match status" value="1"/>
</dbReference>
<dbReference type="SUPFAM" id="SSF53335">
    <property type="entry name" value="S-adenosyl-L-methionine-dependent methyltransferases"/>
    <property type="match status" value="1"/>
</dbReference>
<dbReference type="AlphaFoldDB" id="A0A402BI06"/>
<accession>A0A402BI06</accession>
<evidence type="ECO:0000259" key="3">
    <source>
        <dbReference type="Pfam" id="PF13649"/>
    </source>
</evidence>
<dbReference type="InterPro" id="IPR029063">
    <property type="entry name" value="SAM-dependent_MTases_sf"/>
</dbReference>
<dbReference type="InterPro" id="IPR051052">
    <property type="entry name" value="Diverse_substrate_MTase"/>
</dbReference>
<evidence type="ECO:0000256" key="2">
    <source>
        <dbReference type="ARBA" id="ARBA00022679"/>
    </source>
</evidence>
<feature type="domain" description="Methyltransferase" evidence="3">
    <location>
        <begin position="50"/>
        <end position="140"/>
    </location>
</feature>
<gene>
    <name evidence="4" type="ORF">KDA_64870</name>
</gene>
<dbReference type="GO" id="GO:0032259">
    <property type="term" value="P:methylation"/>
    <property type="evidence" value="ECO:0007669"/>
    <property type="project" value="UniProtKB-KW"/>
</dbReference>
<dbReference type="PANTHER" id="PTHR44942:SF4">
    <property type="entry name" value="METHYLTRANSFERASE TYPE 11 DOMAIN-CONTAINING PROTEIN"/>
    <property type="match status" value="1"/>
</dbReference>
<dbReference type="Pfam" id="PF13649">
    <property type="entry name" value="Methyltransf_25"/>
    <property type="match status" value="1"/>
</dbReference>
<proteinExistence type="predicted"/>
<protein>
    <recommendedName>
        <fullName evidence="3">Methyltransferase domain-containing protein</fullName>
    </recommendedName>
</protein>
<dbReference type="InterPro" id="IPR041698">
    <property type="entry name" value="Methyltransf_25"/>
</dbReference>
<evidence type="ECO:0000313" key="5">
    <source>
        <dbReference type="Proteomes" id="UP000287171"/>
    </source>
</evidence>
<dbReference type="Proteomes" id="UP000287171">
    <property type="component" value="Unassembled WGS sequence"/>
</dbReference>
<name>A0A402BI06_9CHLR</name>
<keyword evidence="1" id="KW-0489">Methyltransferase</keyword>
<dbReference type="EMBL" id="BIFT01000002">
    <property type="protein sequence ID" value="GCE31003.1"/>
    <property type="molecule type" value="Genomic_DNA"/>
</dbReference>
<keyword evidence="5" id="KW-1185">Reference proteome</keyword>
<comment type="caution">
    <text evidence="4">The sequence shown here is derived from an EMBL/GenBank/DDBJ whole genome shotgun (WGS) entry which is preliminary data.</text>
</comment>
<dbReference type="PANTHER" id="PTHR44942">
    <property type="entry name" value="METHYLTRANSF_11 DOMAIN-CONTAINING PROTEIN"/>
    <property type="match status" value="1"/>
</dbReference>
<organism evidence="4 5">
    <name type="scientific">Dictyobacter alpinus</name>
    <dbReference type="NCBI Taxonomy" id="2014873"/>
    <lineage>
        <taxon>Bacteria</taxon>
        <taxon>Bacillati</taxon>
        <taxon>Chloroflexota</taxon>
        <taxon>Ktedonobacteria</taxon>
        <taxon>Ktedonobacterales</taxon>
        <taxon>Dictyobacteraceae</taxon>
        <taxon>Dictyobacter</taxon>
    </lineage>
</organism>